<dbReference type="PANTHER" id="PTHR46604">
    <property type="entry name" value="PROTEIN MID1-COMPLEMENTING ACTIVITY 1"/>
    <property type="match status" value="1"/>
</dbReference>
<evidence type="ECO:0000313" key="2">
    <source>
        <dbReference type="EnsemblPlants" id="AET7Gv20123300.1"/>
    </source>
</evidence>
<dbReference type="Gene3D" id="1.20.930.20">
    <property type="entry name" value="Adaptor protein Cbl, N-terminal domain"/>
    <property type="match status" value="1"/>
</dbReference>
<organism evidence="2 3">
    <name type="scientific">Aegilops tauschii subsp. strangulata</name>
    <name type="common">Goatgrass</name>
    <dbReference type="NCBI Taxonomy" id="200361"/>
    <lineage>
        <taxon>Eukaryota</taxon>
        <taxon>Viridiplantae</taxon>
        <taxon>Streptophyta</taxon>
        <taxon>Embryophyta</taxon>
        <taxon>Tracheophyta</taxon>
        <taxon>Spermatophyta</taxon>
        <taxon>Magnoliopsida</taxon>
        <taxon>Liliopsida</taxon>
        <taxon>Poales</taxon>
        <taxon>Poaceae</taxon>
        <taxon>BOP clade</taxon>
        <taxon>Pooideae</taxon>
        <taxon>Triticodae</taxon>
        <taxon>Triticeae</taxon>
        <taxon>Triticinae</taxon>
        <taxon>Aegilops</taxon>
    </lineage>
</organism>
<dbReference type="Proteomes" id="UP000015105">
    <property type="component" value="Chromosome 7D"/>
</dbReference>
<dbReference type="PANTHER" id="PTHR46604:SF11">
    <property type="entry name" value="OS11G0670100 PROTEIN"/>
    <property type="match status" value="1"/>
</dbReference>
<reference evidence="3" key="1">
    <citation type="journal article" date="2014" name="Science">
        <title>Ancient hybridizations among the ancestral genomes of bread wheat.</title>
        <authorList>
            <consortium name="International Wheat Genome Sequencing Consortium,"/>
            <person name="Marcussen T."/>
            <person name="Sandve S.R."/>
            <person name="Heier L."/>
            <person name="Spannagl M."/>
            <person name="Pfeifer M."/>
            <person name="Jakobsen K.S."/>
            <person name="Wulff B.B."/>
            <person name="Steuernagel B."/>
            <person name="Mayer K.F."/>
            <person name="Olsen O.A."/>
        </authorList>
    </citation>
    <scope>NUCLEOTIDE SEQUENCE [LARGE SCALE GENOMIC DNA]</scope>
    <source>
        <strain evidence="3">cv. AL8/78</strain>
    </source>
</reference>
<protein>
    <recommendedName>
        <fullName evidence="1">MCAfunc domain-containing protein</fullName>
    </recommendedName>
</protein>
<dbReference type="CDD" id="cd21037">
    <property type="entry name" value="MLKL_NTD"/>
    <property type="match status" value="1"/>
</dbReference>
<dbReference type="InterPro" id="IPR059179">
    <property type="entry name" value="MLKL-like_MCAfunc"/>
</dbReference>
<evidence type="ECO:0000259" key="1">
    <source>
        <dbReference type="Pfam" id="PF19584"/>
    </source>
</evidence>
<dbReference type="InterPro" id="IPR045766">
    <property type="entry name" value="MCAfunc"/>
</dbReference>
<reference evidence="3" key="2">
    <citation type="journal article" date="2017" name="Nat. Plants">
        <title>The Aegilops tauschii genome reveals multiple impacts of transposons.</title>
        <authorList>
            <person name="Zhao G."/>
            <person name="Zou C."/>
            <person name="Li K."/>
            <person name="Wang K."/>
            <person name="Li T."/>
            <person name="Gao L."/>
            <person name="Zhang X."/>
            <person name="Wang H."/>
            <person name="Yang Z."/>
            <person name="Liu X."/>
            <person name="Jiang W."/>
            <person name="Mao L."/>
            <person name="Kong X."/>
            <person name="Jiao Y."/>
            <person name="Jia J."/>
        </authorList>
    </citation>
    <scope>NUCLEOTIDE SEQUENCE [LARGE SCALE GENOMIC DNA]</scope>
    <source>
        <strain evidence="3">cv. AL8/78</strain>
    </source>
</reference>
<dbReference type="Gramene" id="AET7Gv20123300.1">
    <property type="protein sequence ID" value="AET7Gv20123300.1"/>
    <property type="gene ID" value="AET7Gv20123300"/>
</dbReference>
<accession>A0A453QHD1</accession>
<evidence type="ECO:0000313" key="3">
    <source>
        <dbReference type="Proteomes" id="UP000015105"/>
    </source>
</evidence>
<keyword evidence="3" id="KW-1185">Reference proteome</keyword>
<reference evidence="2" key="5">
    <citation type="journal article" date="2021" name="G3 (Bethesda)">
        <title>Aegilops tauschii genome assembly Aet v5.0 features greater sequence contiguity and improved annotation.</title>
        <authorList>
            <person name="Wang L."/>
            <person name="Zhu T."/>
            <person name="Rodriguez J.C."/>
            <person name="Deal K.R."/>
            <person name="Dubcovsky J."/>
            <person name="McGuire P.E."/>
            <person name="Lux T."/>
            <person name="Spannagl M."/>
            <person name="Mayer K.F.X."/>
            <person name="Baldrich P."/>
            <person name="Meyers B.C."/>
            <person name="Huo N."/>
            <person name="Gu Y.Q."/>
            <person name="Zhou H."/>
            <person name="Devos K.M."/>
            <person name="Bennetzen J.L."/>
            <person name="Unver T."/>
            <person name="Budak H."/>
            <person name="Gulick P.J."/>
            <person name="Galiba G."/>
            <person name="Kalapos B."/>
            <person name="Nelson D.R."/>
            <person name="Li P."/>
            <person name="You F.M."/>
            <person name="Luo M.C."/>
            <person name="Dvorak J."/>
        </authorList>
    </citation>
    <scope>NUCLEOTIDE SEQUENCE [LARGE SCALE GENOMIC DNA]</scope>
    <source>
        <strain evidence="2">cv. AL8/78</strain>
    </source>
</reference>
<reference evidence="2" key="3">
    <citation type="journal article" date="2017" name="Nature">
        <title>Genome sequence of the progenitor of the wheat D genome Aegilops tauschii.</title>
        <authorList>
            <person name="Luo M.C."/>
            <person name="Gu Y.Q."/>
            <person name="Puiu D."/>
            <person name="Wang H."/>
            <person name="Twardziok S.O."/>
            <person name="Deal K.R."/>
            <person name="Huo N."/>
            <person name="Zhu T."/>
            <person name="Wang L."/>
            <person name="Wang Y."/>
            <person name="McGuire P.E."/>
            <person name="Liu S."/>
            <person name="Long H."/>
            <person name="Ramasamy R.K."/>
            <person name="Rodriguez J.C."/>
            <person name="Van S.L."/>
            <person name="Yuan L."/>
            <person name="Wang Z."/>
            <person name="Xia Z."/>
            <person name="Xiao L."/>
            <person name="Anderson O.D."/>
            <person name="Ouyang S."/>
            <person name="Liang Y."/>
            <person name="Zimin A.V."/>
            <person name="Pertea G."/>
            <person name="Qi P."/>
            <person name="Bennetzen J.L."/>
            <person name="Dai X."/>
            <person name="Dawson M.W."/>
            <person name="Muller H.G."/>
            <person name="Kugler K."/>
            <person name="Rivarola-Duarte L."/>
            <person name="Spannagl M."/>
            <person name="Mayer K.F.X."/>
            <person name="Lu F.H."/>
            <person name="Bevan M.W."/>
            <person name="Leroy P."/>
            <person name="Li P."/>
            <person name="You F.M."/>
            <person name="Sun Q."/>
            <person name="Liu Z."/>
            <person name="Lyons E."/>
            <person name="Wicker T."/>
            <person name="Salzberg S.L."/>
            <person name="Devos K.M."/>
            <person name="Dvorak J."/>
        </authorList>
    </citation>
    <scope>NUCLEOTIDE SEQUENCE [LARGE SCALE GENOMIC DNA]</scope>
    <source>
        <strain evidence="2">cv. AL8/78</strain>
    </source>
</reference>
<name>A0A453QHD1_AEGTS</name>
<proteinExistence type="predicted"/>
<dbReference type="Pfam" id="PF19584">
    <property type="entry name" value="MCAfunc"/>
    <property type="match status" value="1"/>
</dbReference>
<dbReference type="GO" id="GO:0007166">
    <property type="term" value="P:cell surface receptor signaling pathway"/>
    <property type="evidence" value="ECO:0007669"/>
    <property type="project" value="InterPro"/>
</dbReference>
<reference evidence="2" key="4">
    <citation type="submission" date="2019-03" db="UniProtKB">
        <authorList>
            <consortium name="EnsemblPlants"/>
        </authorList>
    </citation>
    <scope>IDENTIFICATION</scope>
</reference>
<dbReference type="STRING" id="200361.A0A453QHD1"/>
<dbReference type="AlphaFoldDB" id="A0A453QHD1"/>
<sequence>MAQLAGVDAYGLITMIVEAARTVRRNRETCQLLARRVKMIGDLLQQLESTQLMQHLDTRNPVEQLETVRHTYMLIRSCQDGSYLYSCFMGGKQADQLHQVQNEITFYLQLPSPSLASSIPVGPGHCFCTELTLSVQRVRWMNYMQSILRNITIDY</sequence>
<feature type="domain" description="MCAfunc" evidence="1">
    <location>
        <begin position="12"/>
        <end position="110"/>
    </location>
</feature>
<dbReference type="InterPro" id="IPR036537">
    <property type="entry name" value="Adaptor_Cbl_N_dom_sf"/>
</dbReference>
<dbReference type="EnsemblPlants" id="AET7Gv20123300.1">
    <property type="protein sequence ID" value="AET7Gv20123300.1"/>
    <property type="gene ID" value="AET7Gv20123300"/>
</dbReference>